<sequence length="64" mass="7663">MESKRNGVFSEFDGFPWHNLPRKERVCNILRHYTSLRSHADKEKFYAFLKDTLQKLESSENDTN</sequence>
<evidence type="ECO:0000313" key="1">
    <source>
        <dbReference type="EMBL" id="SVP94645.1"/>
    </source>
</evidence>
<organism evidence="2">
    <name type="scientific">Theileria annulata</name>
    <dbReference type="NCBI Taxonomy" id="5874"/>
    <lineage>
        <taxon>Eukaryota</taxon>
        <taxon>Sar</taxon>
        <taxon>Alveolata</taxon>
        <taxon>Apicomplexa</taxon>
        <taxon>Aconoidasida</taxon>
        <taxon>Piroplasmida</taxon>
        <taxon>Theileriidae</taxon>
        <taxon>Theileria</taxon>
    </lineage>
</organism>
<reference evidence="2" key="1">
    <citation type="submission" date="2018-07" db="EMBL/GenBank/DDBJ databases">
        <authorList>
            <person name="Quirk P.G."/>
            <person name="Krulwich T.A."/>
        </authorList>
    </citation>
    <scope>NUCLEOTIDE SEQUENCE</scope>
    <source>
        <strain evidence="2">Anand</strain>
    </source>
</reference>
<protein>
    <submittedName>
        <fullName evidence="2">Uncharacterized protein</fullName>
    </submittedName>
</protein>
<dbReference type="EMBL" id="UIVS01000004">
    <property type="protein sequence ID" value="SVP95400.1"/>
    <property type="molecule type" value="Genomic_DNA"/>
</dbReference>
<dbReference type="AlphaFoldDB" id="A0A3B0N644"/>
<dbReference type="EMBL" id="UIVT01000004">
    <property type="protein sequence ID" value="SVP94645.1"/>
    <property type="molecule type" value="Genomic_DNA"/>
</dbReference>
<accession>A0A3B0N644</accession>
<proteinExistence type="predicted"/>
<name>A0A3B0N644_THEAN</name>
<evidence type="ECO:0000313" key="2">
    <source>
        <dbReference type="EMBL" id="SVP95400.1"/>
    </source>
</evidence>
<gene>
    <name evidence="1" type="ORF">TAT_000356100</name>
    <name evidence="2" type="ORF">TAV_000356000</name>
</gene>
<dbReference type="VEuPathDB" id="PiroplasmaDB:TA10765"/>